<reference evidence="1" key="1">
    <citation type="journal article" date="2015" name="Nature">
        <title>Complex archaea that bridge the gap between prokaryotes and eukaryotes.</title>
        <authorList>
            <person name="Spang A."/>
            <person name="Saw J.H."/>
            <person name="Jorgensen S.L."/>
            <person name="Zaremba-Niedzwiedzka K."/>
            <person name="Martijn J."/>
            <person name="Lind A.E."/>
            <person name="van Eijk R."/>
            <person name="Schleper C."/>
            <person name="Guy L."/>
            <person name="Ettema T.J."/>
        </authorList>
    </citation>
    <scope>NUCLEOTIDE SEQUENCE</scope>
</reference>
<gene>
    <name evidence="1" type="ORF">LCGC14_0792320</name>
</gene>
<sequence length="143" mass="16234">MSPLLNYTTSVPAMRTIGQVQGKLAEHGAKAIMMNYEQGRVVSLAFQVDGPAGLLSIKLPTDLKAVLKVMVREGLQPRYLTEDHAYRVAWRIVKDWLEAQMALLDTEMVKMEQIFLPYVMTKDGKTVYEVMARMNFQLPEGRD</sequence>
<accession>A0A0F9QC17</accession>
<dbReference type="EMBL" id="LAZR01002096">
    <property type="protein sequence ID" value="KKN34592.1"/>
    <property type="molecule type" value="Genomic_DNA"/>
</dbReference>
<dbReference type="AlphaFoldDB" id="A0A0F9QC17"/>
<comment type="caution">
    <text evidence="1">The sequence shown here is derived from an EMBL/GenBank/DDBJ whole genome shotgun (WGS) entry which is preliminary data.</text>
</comment>
<proteinExistence type="predicted"/>
<evidence type="ECO:0000313" key="1">
    <source>
        <dbReference type="EMBL" id="KKN34592.1"/>
    </source>
</evidence>
<organism evidence="1">
    <name type="scientific">marine sediment metagenome</name>
    <dbReference type="NCBI Taxonomy" id="412755"/>
    <lineage>
        <taxon>unclassified sequences</taxon>
        <taxon>metagenomes</taxon>
        <taxon>ecological metagenomes</taxon>
    </lineage>
</organism>
<name>A0A0F9QC17_9ZZZZ</name>
<protein>
    <submittedName>
        <fullName evidence="1">Uncharacterized protein</fullName>
    </submittedName>
</protein>